<evidence type="ECO:0000313" key="1">
    <source>
        <dbReference type="EMBL" id="GIY34154.1"/>
    </source>
</evidence>
<gene>
    <name evidence="1" type="ORF">CDAR_556391</name>
</gene>
<name>A0AAV4SLE1_9ARAC</name>
<reference evidence="1 2" key="1">
    <citation type="submission" date="2021-06" db="EMBL/GenBank/DDBJ databases">
        <title>Caerostris darwini draft genome.</title>
        <authorList>
            <person name="Kono N."/>
            <person name="Arakawa K."/>
        </authorList>
    </citation>
    <scope>NUCLEOTIDE SEQUENCE [LARGE SCALE GENOMIC DNA]</scope>
</reference>
<comment type="caution">
    <text evidence="1">The sequence shown here is derived from an EMBL/GenBank/DDBJ whole genome shotgun (WGS) entry which is preliminary data.</text>
</comment>
<keyword evidence="2" id="KW-1185">Reference proteome</keyword>
<dbReference type="EMBL" id="BPLQ01008034">
    <property type="protein sequence ID" value="GIY34154.1"/>
    <property type="molecule type" value="Genomic_DNA"/>
</dbReference>
<proteinExistence type="predicted"/>
<evidence type="ECO:0000313" key="2">
    <source>
        <dbReference type="Proteomes" id="UP001054837"/>
    </source>
</evidence>
<dbReference type="AlphaFoldDB" id="A0AAV4SLE1"/>
<organism evidence="1 2">
    <name type="scientific">Caerostris darwini</name>
    <dbReference type="NCBI Taxonomy" id="1538125"/>
    <lineage>
        <taxon>Eukaryota</taxon>
        <taxon>Metazoa</taxon>
        <taxon>Ecdysozoa</taxon>
        <taxon>Arthropoda</taxon>
        <taxon>Chelicerata</taxon>
        <taxon>Arachnida</taxon>
        <taxon>Araneae</taxon>
        <taxon>Araneomorphae</taxon>
        <taxon>Entelegynae</taxon>
        <taxon>Araneoidea</taxon>
        <taxon>Araneidae</taxon>
        <taxon>Caerostris</taxon>
    </lineage>
</organism>
<sequence>MTLYIEFFPSILFFFNRISRLSVLQSRKASESDYTASHCIASTCETKQQHLPYRKAIAPLSPVTMDPIGKQWEFGLGINQIALFKAAEKRWIFRSYNVKHFGYTRTHIRFAFFPSVNVIG</sequence>
<protein>
    <submittedName>
        <fullName evidence="1">Uncharacterized protein</fullName>
    </submittedName>
</protein>
<dbReference type="Proteomes" id="UP001054837">
    <property type="component" value="Unassembled WGS sequence"/>
</dbReference>
<accession>A0AAV4SLE1</accession>